<proteinExistence type="predicted"/>
<name>A0ABT3A7T3_9ALTE</name>
<reference evidence="1 2" key="1">
    <citation type="submission" date="2022-10" db="EMBL/GenBank/DDBJ databases">
        <title>Aestuariibacter sp. AA17 isolated from Montipora capitata coral fragment.</title>
        <authorList>
            <person name="Emsley S.A."/>
            <person name="Pfannmuller K.M."/>
            <person name="Loughran R.M."/>
            <person name="Shlafstein M."/>
            <person name="Papke E."/>
            <person name="Saw J.H."/>
            <person name="Ushijima B."/>
            <person name="Videau P."/>
        </authorList>
    </citation>
    <scope>NUCLEOTIDE SEQUENCE [LARGE SCALE GENOMIC DNA]</scope>
    <source>
        <strain evidence="1 2">AA17</strain>
    </source>
</reference>
<dbReference type="RefSeq" id="WP_263712037.1">
    <property type="nucleotide sequence ID" value="NZ_JAOWKX010000004.1"/>
</dbReference>
<comment type="caution">
    <text evidence="1">The sequence shown here is derived from an EMBL/GenBank/DDBJ whole genome shotgun (WGS) entry which is preliminary data.</text>
</comment>
<evidence type="ECO:0000313" key="1">
    <source>
        <dbReference type="EMBL" id="MCV2884751.1"/>
    </source>
</evidence>
<protein>
    <submittedName>
        <fullName evidence="1">Uncharacterized protein</fullName>
    </submittedName>
</protein>
<accession>A0ABT3A7T3</accession>
<dbReference type="Proteomes" id="UP001652504">
    <property type="component" value="Unassembled WGS sequence"/>
</dbReference>
<dbReference type="EMBL" id="JAOWKX010000004">
    <property type="protein sequence ID" value="MCV2884751.1"/>
    <property type="molecule type" value="Genomic_DNA"/>
</dbReference>
<keyword evidence="2" id="KW-1185">Reference proteome</keyword>
<organism evidence="1 2">
    <name type="scientific">Fluctibacter corallii</name>
    <dbReference type="NCBI Taxonomy" id="2984329"/>
    <lineage>
        <taxon>Bacteria</taxon>
        <taxon>Pseudomonadati</taxon>
        <taxon>Pseudomonadota</taxon>
        <taxon>Gammaproteobacteria</taxon>
        <taxon>Alteromonadales</taxon>
        <taxon>Alteromonadaceae</taxon>
        <taxon>Fluctibacter</taxon>
    </lineage>
</organism>
<gene>
    <name evidence="1" type="ORF">OE749_08585</name>
</gene>
<evidence type="ECO:0000313" key="2">
    <source>
        <dbReference type="Proteomes" id="UP001652504"/>
    </source>
</evidence>
<sequence length="310" mass="35198">MTKTMKLGALFFTLWVVFQGAYLSGKFYQHAAEQHRLIDSIEKRIALDLPKLRIANPRLKTVTHEGAIRDYLHAVNAQLTAMKAPMKIATLQGIWFSDTPINASLTTRVLSTPDQDIHIQLVPLPVAWSDYLSFIAPLLALALAFIHQTYFTSTLFQEEDTPTPEPEAQVRLVVNLNEKVIGNGVNDYAVSLSNKPFCFYAALVDYCIQHESPSLNHNKNVPEELVNLANRYFFRLIELGHTKRKKPDFSTNLDKTLSEIRAALDEVYVDHPDIKELFYPPKAQGEGSRSKMHNYALEKIQAERVEFIGK</sequence>